<protein>
    <submittedName>
        <fullName evidence="1">Uncharacterized protein</fullName>
    </submittedName>
</protein>
<dbReference type="Proteomes" id="UP000186922">
    <property type="component" value="Unassembled WGS sequence"/>
</dbReference>
<sequence>MPSALESMFLSNSCSMQRYERYSDEYGKALPYVPDEDGLRESKRKAKTEVDRATMVHYVLTRVQLVPKTSTAIGTRTSHTRKGT</sequence>
<dbReference type="EMBL" id="BDGG01000010">
    <property type="protein sequence ID" value="GAV03985.1"/>
    <property type="molecule type" value="Genomic_DNA"/>
</dbReference>
<gene>
    <name evidence="1" type="primary">RvY_14334-1</name>
    <name evidence="1" type="synonym">RvY_14334.1</name>
    <name evidence="1" type="ORF">RvY_14334</name>
</gene>
<accession>A0A1D1VQZ3</accession>
<dbReference type="AlphaFoldDB" id="A0A1D1VQZ3"/>
<keyword evidence="2" id="KW-1185">Reference proteome</keyword>
<proteinExistence type="predicted"/>
<organism evidence="1 2">
    <name type="scientific">Ramazzottius varieornatus</name>
    <name type="common">Water bear</name>
    <name type="synonym">Tardigrade</name>
    <dbReference type="NCBI Taxonomy" id="947166"/>
    <lineage>
        <taxon>Eukaryota</taxon>
        <taxon>Metazoa</taxon>
        <taxon>Ecdysozoa</taxon>
        <taxon>Tardigrada</taxon>
        <taxon>Eutardigrada</taxon>
        <taxon>Parachela</taxon>
        <taxon>Hypsibioidea</taxon>
        <taxon>Ramazzottiidae</taxon>
        <taxon>Ramazzottius</taxon>
    </lineage>
</organism>
<reference evidence="1 2" key="1">
    <citation type="journal article" date="2016" name="Nat. Commun.">
        <title>Extremotolerant tardigrade genome and improved radiotolerance of human cultured cells by tardigrade-unique protein.</title>
        <authorList>
            <person name="Hashimoto T."/>
            <person name="Horikawa D.D."/>
            <person name="Saito Y."/>
            <person name="Kuwahara H."/>
            <person name="Kozuka-Hata H."/>
            <person name="Shin-I T."/>
            <person name="Minakuchi Y."/>
            <person name="Ohishi K."/>
            <person name="Motoyama A."/>
            <person name="Aizu T."/>
            <person name="Enomoto A."/>
            <person name="Kondo K."/>
            <person name="Tanaka S."/>
            <person name="Hara Y."/>
            <person name="Koshikawa S."/>
            <person name="Sagara H."/>
            <person name="Miura T."/>
            <person name="Yokobori S."/>
            <person name="Miyagawa K."/>
            <person name="Suzuki Y."/>
            <person name="Kubo T."/>
            <person name="Oyama M."/>
            <person name="Kohara Y."/>
            <person name="Fujiyama A."/>
            <person name="Arakawa K."/>
            <person name="Katayama T."/>
            <person name="Toyoda A."/>
            <person name="Kunieda T."/>
        </authorList>
    </citation>
    <scope>NUCLEOTIDE SEQUENCE [LARGE SCALE GENOMIC DNA]</scope>
    <source>
        <strain evidence="1 2">YOKOZUNA-1</strain>
    </source>
</reference>
<comment type="caution">
    <text evidence="1">The sequence shown here is derived from an EMBL/GenBank/DDBJ whole genome shotgun (WGS) entry which is preliminary data.</text>
</comment>
<evidence type="ECO:0000313" key="2">
    <source>
        <dbReference type="Proteomes" id="UP000186922"/>
    </source>
</evidence>
<evidence type="ECO:0000313" key="1">
    <source>
        <dbReference type="EMBL" id="GAV03985.1"/>
    </source>
</evidence>
<name>A0A1D1VQZ3_RAMVA</name>